<comment type="caution">
    <text evidence="6">The sequence shown here is derived from an EMBL/GenBank/DDBJ whole genome shotgun (WGS) entry which is preliminary data.</text>
</comment>
<keyword evidence="1 3" id="KW-0547">Nucleotide-binding</keyword>
<gene>
    <name evidence="6" type="ORF">GCM10017774_37520</name>
</gene>
<evidence type="ECO:0000256" key="4">
    <source>
        <dbReference type="SAM" id="Phobius"/>
    </source>
</evidence>
<evidence type="ECO:0000313" key="7">
    <source>
        <dbReference type="Proteomes" id="UP000605568"/>
    </source>
</evidence>
<accession>A0ABQ3ME62</accession>
<dbReference type="Pfam" id="PF01580">
    <property type="entry name" value="FtsK_SpoIIIE"/>
    <property type="match status" value="1"/>
</dbReference>
<dbReference type="PROSITE" id="PS50901">
    <property type="entry name" value="FTSK"/>
    <property type="match status" value="1"/>
</dbReference>
<dbReference type="InterPro" id="IPR050206">
    <property type="entry name" value="FtsK/SpoIIIE/SftA"/>
</dbReference>
<dbReference type="RefSeq" id="WP_191299236.1">
    <property type="nucleotide sequence ID" value="NZ_BNAR01000005.1"/>
</dbReference>
<evidence type="ECO:0000256" key="1">
    <source>
        <dbReference type="ARBA" id="ARBA00022741"/>
    </source>
</evidence>
<dbReference type="PANTHER" id="PTHR22683">
    <property type="entry name" value="SPORULATION PROTEIN RELATED"/>
    <property type="match status" value="1"/>
</dbReference>
<dbReference type="Gene3D" id="3.40.50.300">
    <property type="entry name" value="P-loop containing nucleotide triphosphate hydrolases"/>
    <property type="match status" value="1"/>
</dbReference>
<dbReference type="PANTHER" id="PTHR22683:SF41">
    <property type="entry name" value="DNA TRANSLOCASE FTSK"/>
    <property type="match status" value="1"/>
</dbReference>
<proteinExistence type="predicted"/>
<feature type="transmembrane region" description="Helical" evidence="4">
    <location>
        <begin position="108"/>
        <end position="128"/>
    </location>
</feature>
<sequence>MSGELVPSEPVLEGELVNERAALEGTWRGSRVVLPALRSRQALRDAVKGASAWAVRVPFRCARAVGRGLVIAARGWRNWVRVRDYREAAEQSEKLADKFVEIRALTLFRWKVTATVLLVGGVALAAARLVYGDLALWILGGVGAVVLAVAGRAKDGASGRKTVLAGPRILMWTMDAQVLIDVFRDAKLIGRDETLRLVERPSRQGAGWAVTVDLPATRKAADVVKNREELASALAIDEIQLSVDRVRGDGGHAGRVAIWVADKDPYASAPAPTPLLTASRWDAWNAVPFGTDARGRRIDLPLVWTSLLIGAIPRQGKTMAERLAVAGLILDPHARLYVADFKNGKDWRAAKQVAHRFMAGDDSEHVLMFMDWLEELVDDVQQRYRRMQHLDDLTCPESKVTPAMSRDQTLDMPITALIVDEVHIALEDRTSVLVQGKRLTAGERIGELLTWLAKKAPAAGLVMVLATQRPDSTTIPSKLRAVLGSRFALRVMDWRDSNIVLGDQMNTRGYDSSRLLPSHKGVGILRPDGETQSGADVLALTVRTFYMPNDDWRVICERGRALRETEGTLTGHAAGQDSRLVRDHEAVVTMGGKSDNGGDRLPEPLASVARYLGDDLSEREFIPTAELVKALDVEPTTFGKEMGDLGCPPARQYVHDGENTRRVRGYLTADIRAAIDESA</sequence>
<evidence type="ECO:0000313" key="6">
    <source>
        <dbReference type="EMBL" id="GHH41999.1"/>
    </source>
</evidence>
<keyword evidence="4" id="KW-0812">Transmembrane</keyword>
<feature type="transmembrane region" description="Helical" evidence="4">
    <location>
        <begin position="134"/>
        <end position="151"/>
    </location>
</feature>
<protein>
    <recommendedName>
        <fullName evidence="5">FtsK domain-containing protein</fullName>
    </recommendedName>
</protein>
<keyword evidence="4" id="KW-0472">Membrane</keyword>
<evidence type="ECO:0000259" key="5">
    <source>
        <dbReference type="PROSITE" id="PS50901"/>
    </source>
</evidence>
<keyword evidence="2 3" id="KW-0067">ATP-binding</keyword>
<reference evidence="7" key="1">
    <citation type="journal article" date="2019" name="Int. J. Syst. Evol. Microbiol.">
        <title>The Global Catalogue of Microorganisms (GCM) 10K type strain sequencing project: providing services to taxonomists for standard genome sequencing and annotation.</title>
        <authorList>
            <consortium name="The Broad Institute Genomics Platform"/>
            <consortium name="The Broad Institute Genome Sequencing Center for Infectious Disease"/>
            <person name="Wu L."/>
            <person name="Ma J."/>
        </authorList>
    </citation>
    <scope>NUCLEOTIDE SEQUENCE [LARGE SCALE GENOMIC DNA]</scope>
    <source>
        <strain evidence="7">CGMCC 4.7367</strain>
    </source>
</reference>
<name>A0ABQ3ME62_9PSEU</name>
<dbReference type="Proteomes" id="UP000605568">
    <property type="component" value="Unassembled WGS sequence"/>
</dbReference>
<dbReference type="EMBL" id="BNAR01000005">
    <property type="protein sequence ID" value="GHH41999.1"/>
    <property type="molecule type" value="Genomic_DNA"/>
</dbReference>
<dbReference type="InterPro" id="IPR002543">
    <property type="entry name" value="FtsK_dom"/>
</dbReference>
<evidence type="ECO:0000256" key="3">
    <source>
        <dbReference type="PROSITE-ProRule" id="PRU00289"/>
    </source>
</evidence>
<dbReference type="InterPro" id="IPR027417">
    <property type="entry name" value="P-loop_NTPase"/>
</dbReference>
<keyword evidence="4" id="KW-1133">Transmembrane helix</keyword>
<keyword evidence="7" id="KW-1185">Reference proteome</keyword>
<evidence type="ECO:0000256" key="2">
    <source>
        <dbReference type="ARBA" id="ARBA00022840"/>
    </source>
</evidence>
<feature type="domain" description="FtsK" evidence="5">
    <location>
        <begin position="293"/>
        <end position="498"/>
    </location>
</feature>
<feature type="binding site" evidence="3">
    <location>
        <begin position="311"/>
        <end position="318"/>
    </location>
    <ligand>
        <name>ATP</name>
        <dbReference type="ChEBI" id="CHEBI:30616"/>
    </ligand>
</feature>
<organism evidence="6 7">
    <name type="scientific">Lentzea cavernae</name>
    <dbReference type="NCBI Taxonomy" id="2020703"/>
    <lineage>
        <taxon>Bacteria</taxon>
        <taxon>Bacillati</taxon>
        <taxon>Actinomycetota</taxon>
        <taxon>Actinomycetes</taxon>
        <taxon>Pseudonocardiales</taxon>
        <taxon>Pseudonocardiaceae</taxon>
        <taxon>Lentzea</taxon>
    </lineage>
</organism>
<dbReference type="SUPFAM" id="SSF52540">
    <property type="entry name" value="P-loop containing nucleoside triphosphate hydrolases"/>
    <property type="match status" value="1"/>
</dbReference>